<dbReference type="Pfam" id="PF13244">
    <property type="entry name" value="MbhD"/>
    <property type="match status" value="1"/>
</dbReference>
<feature type="transmembrane region" description="Helical" evidence="11">
    <location>
        <begin position="390"/>
        <end position="409"/>
    </location>
</feature>
<dbReference type="GO" id="GO:0006811">
    <property type="term" value="P:monoatomic ion transport"/>
    <property type="evidence" value="ECO:0007669"/>
    <property type="project" value="UniProtKB-KW"/>
</dbReference>
<feature type="region of interest" description="Disordered" evidence="10">
    <location>
        <begin position="968"/>
        <end position="1076"/>
    </location>
</feature>
<evidence type="ECO:0000256" key="2">
    <source>
        <dbReference type="ARBA" id="ARBA00022448"/>
    </source>
</evidence>
<feature type="transmembrane region" description="Helical" evidence="11">
    <location>
        <begin position="345"/>
        <end position="369"/>
    </location>
</feature>
<evidence type="ECO:0000256" key="3">
    <source>
        <dbReference type="ARBA" id="ARBA00022449"/>
    </source>
</evidence>
<comment type="caution">
    <text evidence="17">The sequence shown here is derived from an EMBL/GenBank/DDBJ whole genome shotgun (WGS) entry which is preliminary data.</text>
</comment>
<feature type="transmembrane region" description="Helical" evidence="11">
    <location>
        <begin position="651"/>
        <end position="670"/>
    </location>
</feature>
<protein>
    <submittedName>
        <fullName evidence="17">DUF4040 family protein</fullName>
    </submittedName>
</protein>
<feature type="transmembrane region" description="Helical" evidence="11">
    <location>
        <begin position="714"/>
        <end position="731"/>
    </location>
</feature>
<feature type="transmembrane region" description="Helical" evidence="11">
    <location>
        <begin position="769"/>
        <end position="787"/>
    </location>
</feature>
<keyword evidence="3" id="KW-0050">Antiport</keyword>
<keyword evidence="4" id="KW-1003">Cell membrane</keyword>
<evidence type="ECO:0000256" key="6">
    <source>
        <dbReference type="ARBA" id="ARBA00022989"/>
    </source>
</evidence>
<evidence type="ECO:0000256" key="5">
    <source>
        <dbReference type="ARBA" id="ARBA00022692"/>
    </source>
</evidence>
<feature type="transmembrane region" description="Helical" evidence="11">
    <location>
        <begin position="941"/>
        <end position="960"/>
    </location>
</feature>
<evidence type="ECO:0000256" key="11">
    <source>
        <dbReference type="SAM" id="Phobius"/>
    </source>
</evidence>
<evidence type="ECO:0000256" key="8">
    <source>
        <dbReference type="ARBA" id="ARBA00023136"/>
    </source>
</evidence>
<feature type="transmembrane region" description="Helical" evidence="11">
    <location>
        <begin position="102"/>
        <end position="125"/>
    </location>
</feature>
<keyword evidence="6 11" id="KW-1133">Transmembrane helix</keyword>
<dbReference type="PANTHER" id="PTHR43373:SF1">
    <property type="entry name" value="NA(+)_H(+) ANTIPORTER SUBUNIT A"/>
    <property type="match status" value="1"/>
</dbReference>
<feature type="domain" description="MrpA C-terminal/MbhE" evidence="16">
    <location>
        <begin position="712"/>
        <end position="788"/>
    </location>
</feature>
<dbReference type="InterPro" id="IPR001750">
    <property type="entry name" value="ND/Mrp_TM"/>
</dbReference>
<evidence type="ECO:0000259" key="16">
    <source>
        <dbReference type="Pfam" id="PF20501"/>
    </source>
</evidence>
<feature type="transmembrane region" description="Helical" evidence="11">
    <location>
        <begin position="132"/>
        <end position="150"/>
    </location>
</feature>
<reference evidence="17" key="1">
    <citation type="submission" date="2022-02" db="EMBL/GenBank/DDBJ databases">
        <title>Corynebacterium sp. from urogenital microbiome.</title>
        <authorList>
            <person name="Cappelli E.A."/>
            <person name="Ribeiro T.G."/>
            <person name="Peixe L."/>
        </authorList>
    </citation>
    <scope>NUCLEOTIDE SEQUENCE</scope>
    <source>
        <strain evidence="17">C9Ua_112</strain>
    </source>
</reference>
<feature type="transmembrane region" description="Helical" evidence="11">
    <location>
        <begin position="321"/>
        <end position="339"/>
    </location>
</feature>
<dbReference type="PRINTS" id="PR01434">
    <property type="entry name" value="NADHDHGNASE5"/>
</dbReference>
<dbReference type="Pfam" id="PF00662">
    <property type="entry name" value="Proton_antipo_N"/>
    <property type="match status" value="1"/>
</dbReference>
<feature type="transmembrane region" description="Helical" evidence="11">
    <location>
        <begin position="844"/>
        <end position="862"/>
    </location>
</feature>
<dbReference type="RefSeq" id="WP_269954712.1">
    <property type="nucleotide sequence ID" value="NZ_JAKMUV010000003.1"/>
</dbReference>
<feature type="transmembrane region" description="Helical" evidence="11">
    <location>
        <begin position="474"/>
        <end position="495"/>
    </location>
</feature>
<keyword evidence="8 11" id="KW-0472">Membrane</keyword>
<dbReference type="AlphaFoldDB" id="A0A9X3RR43"/>
<dbReference type="PANTHER" id="PTHR43373">
    <property type="entry name" value="NA(+)/H(+) ANTIPORTER SUBUNIT"/>
    <property type="match status" value="1"/>
</dbReference>
<evidence type="ECO:0000259" key="12">
    <source>
        <dbReference type="Pfam" id="PF00361"/>
    </source>
</evidence>
<evidence type="ECO:0000256" key="10">
    <source>
        <dbReference type="SAM" id="MobiDB-lite"/>
    </source>
</evidence>
<feature type="transmembrane region" description="Helical" evidence="11">
    <location>
        <begin position="429"/>
        <end position="454"/>
    </location>
</feature>
<keyword evidence="7" id="KW-0406">Ion transport</keyword>
<dbReference type="GO" id="GO:0005886">
    <property type="term" value="C:plasma membrane"/>
    <property type="evidence" value="ECO:0007669"/>
    <property type="project" value="UniProtKB-SubCell"/>
</dbReference>
<evidence type="ECO:0000313" key="17">
    <source>
        <dbReference type="EMBL" id="MCZ9304627.1"/>
    </source>
</evidence>
<dbReference type="Pfam" id="PF04039">
    <property type="entry name" value="MnhB"/>
    <property type="match status" value="1"/>
</dbReference>
<dbReference type="InterPro" id="IPR046806">
    <property type="entry name" value="MrpA_C/MbhE"/>
</dbReference>
<keyword evidence="2" id="KW-0813">Transport</keyword>
<dbReference type="InterPro" id="IPR050616">
    <property type="entry name" value="CPA3_Na-H_Antiporter_A"/>
</dbReference>
<evidence type="ECO:0000259" key="15">
    <source>
        <dbReference type="Pfam" id="PF13244"/>
    </source>
</evidence>
<evidence type="ECO:0000259" key="13">
    <source>
        <dbReference type="Pfam" id="PF00662"/>
    </source>
</evidence>
<feature type="transmembrane region" description="Helical" evidence="11">
    <location>
        <begin position="515"/>
        <end position="541"/>
    </location>
</feature>
<feature type="transmembrane region" description="Helical" evidence="11">
    <location>
        <begin position="676"/>
        <end position="694"/>
    </location>
</feature>
<feature type="transmembrane region" description="Helical" evidence="11">
    <location>
        <begin position="265"/>
        <end position="285"/>
    </location>
</feature>
<evidence type="ECO:0000313" key="18">
    <source>
        <dbReference type="Proteomes" id="UP001146505"/>
    </source>
</evidence>
<keyword evidence="5 9" id="KW-0812">Transmembrane</keyword>
<sequence length="1076" mass="113495">MALLAIPVTVAVALILVPLLVKTLDRNAGWPLGLTFLGLAGYVIKHADPILNGETATWSVTWIKGFLTGAGGADGAGAAGGAAGTGAASEGGLDLALKMDSLGLFFTLLALLIGAVVFIYSAAYLHKGDKIMSFYVLMTSFMLAVLLLVLADDVALLFIGWELVSLASFFLIARSGSGGEAGSIRTLLLTFVGGLFLLAALGIGVITTGTTNLTAMLHSPAWEGQDVRLAIVAVLIALAAFSKAAQIPFHFWLPEAMAADTPVSAFLHAAAVVKAGVYLLLRFSGLFEGVMAWHTLLIVIGMTTAIMAAVFAVQKTDLKKLTAYSTVSQLGWIVATIGVGTPFAISAALVHTAAHALFKSSLFMIAGVVDHQAGSRDIRRLGPLWRQMPFTFVSAVIAAASMAAIPPTFGFVSKEGMLTAFEEAPFSNVGVVTLLVAAGIGALATFVYSARYVFGAFIDGPKDMSHVKEAPVSLWLPAVLPGVLSLPVVAFMGIFDETIDHVVDATDLGHAHTHLALWHGLTVPLGISVAVLVAGVIVVIYRRPLLQPLEGKRLGVATGAEIITAFIARSTKIGRMFGRLANSVNPNRHVVWIFAMLILLAGFSLMGPGRLEGVADLNPRVEGIDSIVDLVGLVIVGLGVLVMIGTRSRLASVVLVGVVGVGVSWVMLTLGAPDVATTQLLVEFCVVVIMMLVIRHQPRLYLREGANRSRFATVLAVLVGLITFLGVWLLIGRHDKPAISQWYLENTPEISGGNNVVAVILVEFRAFDTLGELSVLGMAGIVIAALIKSIPRSPVPGYGPGSTAELFRAPGSTRFPDVHKVPELAPFYSKYLRSTHLNSINSRMTMYPVIPILALLSAATFWRGHQAPGGGFVAALIAACGIFMYYLGQSRAKKLFSDQVAYSLVGSGMVMALLAGLVGYAKDGFLSPIHGEILGQHMTTSLIFDGGVYLAVFGLVVIVINQMGGRDRPGTDPATLKSKFRAPEAKQKMGLNSKGKRPTPIEAKADPAKRRSPVAITAGGSDILLNPSQVSAAAKAEEEAHRAEREAARAPVSPDKKKLEAESAETEGVDKKGEHQ</sequence>
<comment type="subcellular location">
    <subcellularLocation>
        <location evidence="1">Cell membrane</location>
        <topology evidence="1">Multi-pass membrane protein</topology>
    </subcellularLocation>
    <subcellularLocation>
        <location evidence="9">Membrane</location>
        <topology evidence="9">Multi-pass membrane protein</topology>
    </subcellularLocation>
</comment>
<feature type="domain" description="NADH-Ubiquinone oxidoreductase (complex I) chain 5 N-terminal" evidence="13">
    <location>
        <begin position="93"/>
        <end position="134"/>
    </location>
</feature>
<feature type="transmembrane region" description="Helical" evidence="11">
    <location>
        <begin position="868"/>
        <end position="888"/>
    </location>
</feature>
<dbReference type="Proteomes" id="UP001146505">
    <property type="component" value="Unassembled WGS sequence"/>
</dbReference>
<dbReference type="Pfam" id="PF20501">
    <property type="entry name" value="MbhE"/>
    <property type="match status" value="1"/>
</dbReference>
<evidence type="ECO:0000256" key="1">
    <source>
        <dbReference type="ARBA" id="ARBA00004651"/>
    </source>
</evidence>
<dbReference type="InterPro" id="IPR007182">
    <property type="entry name" value="MnhB"/>
</dbReference>
<feature type="transmembrane region" description="Helical" evidence="11">
    <location>
        <begin position="156"/>
        <end position="174"/>
    </location>
</feature>
<evidence type="ECO:0000256" key="9">
    <source>
        <dbReference type="RuleBase" id="RU000320"/>
    </source>
</evidence>
<feature type="domain" description="MrpA C-terminal/MbhD" evidence="15">
    <location>
        <begin position="635"/>
        <end position="699"/>
    </location>
</feature>
<feature type="transmembrane region" description="Helical" evidence="11">
    <location>
        <begin position="589"/>
        <end position="607"/>
    </location>
</feature>
<evidence type="ECO:0000256" key="7">
    <source>
        <dbReference type="ARBA" id="ARBA00023065"/>
    </source>
</evidence>
<dbReference type="InterPro" id="IPR001516">
    <property type="entry name" value="Proton_antipo_N"/>
</dbReference>
<keyword evidence="18" id="KW-1185">Reference proteome</keyword>
<dbReference type="GeneID" id="301812620"/>
<feature type="transmembrane region" description="Helical" evidence="11">
    <location>
        <begin position="900"/>
        <end position="921"/>
    </location>
</feature>
<feature type="transmembrane region" description="Helical" evidence="11">
    <location>
        <begin position="291"/>
        <end position="314"/>
    </location>
</feature>
<feature type="domain" description="NADH:quinone oxidoreductase/Mrp antiporter transmembrane" evidence="12">
    <location>
        <begin position="151"/>
        <end position="424"/>
    </location>
</feature>
<feature type="transmembrane region" description="Helical" evidence="11">
    <location>
        <begin position="186"/>
        <end position="209"/>
    </location>
</feature>
<dbReference type="GO" id="GO:0015297">
    <property type="term" value="F:antiporter activity"/>
    <property type="evidence" value="ECO:0007669"/>
    <property type="project" value="UniProtKB-KW"/>
</dbReference>
<dbReference type="InterPro" id="IPR025383">
    <property type="entry name" value="MrpA_C/MbhD"/>
</dbReference>
<evidence type="ECO:0000256" key="4">
    <source>
        <dbReference type="ARBA" id="ARBA00022475"/>
    </source>
</evidence>
<proteinExistence type="predicted"/>
<evidence type="ECO:0000259" key="14">
    <source>
        <dbReference type="Pfam" id="PF04039"/>
    </source>
</evidence>
<organism evidence="17 18">
    <name type="scientific">Corynebacterium macclintockiae</name>
    <dbReference type="NCBI Taxonomy" id="2913501"/>
    <lineage>
        <taxon>Bacteria</taxon>
        <taxon>Bacillati</taxon>
        <taxon>Actinomycetota</taxon>
        <taxon>Actinomycetes</taxon>
        <taxon>Mycobacteriales</taxon>
        <taxon>Corynebacteriaceae</taxon>
        <taxon>Corynebacterium</taxon>
    </lineage>
</organism>
<name>A0A9X3RR43_9CORY</name>
<feature type="domain" description="Na+/H+ antiporter MnhB subunit-related protein" evidence="14">
    <location>
        <begin position="843"/>
        <end position="957"/>
    </location>
</feature>
<dbReference type="Pfam" id="PF00361">
    <property type="entry name" value="Proton_antipo_M"/>
    <property type="match status" value="1"/>
</dbReference>
<accession>A0A9X3RR43</accession>
<dbReference type="EMBL" id="JAKMUV010000003">
    <property type="protein sequence ID" value="MCZ9304627.1"/>
    <property type="molecule type" value="Genomic_DNA"/>
</dbReference>
<feature type="transmembrane region" description="Helical" evidence="11">
    <location>
        <begin position="627"/>
        <end position="644"/>
    </location>
</feature>
<dbReference type="NCBIfam" id="NF009290">
    <property type="entry name" value="PRK12650.1"/>
    <property type="match status" value="1"/>
</dbReference>
<feature type="compositionally biased region" description="Basic and acidic residues" evidence="10">
    <location>
        <begin position="1035"/>
        <end position="1061"/>
    </location>
</feature>
<feature type="transmembrane region" description="Helical" evidence="11">
    <location>
        <begin position="229"/>
        <end position="253"/>
    </location>
</feature>
<gene>
    <name evidence="17" type="ORF">L8U58_03610</name>
</gene>